<dbReference type="Proteomes" id="UP000642488">
    <property type="component" value="Unassembled WGS sequence"/>
</dbReference>
<dbReference type="RefSeq" id="WP_198917310.1">
    <property type="nucleotide sequence ID" value="NZ_JAEKPD010000016.1"/>
</dbReference>
<keyword evidence="3" id="KW-1185">Reference proteome</keyword>
<dbReference type="AlphaFoldDB" id="A0A934IJI1"/>
<dbReference type="Pfam" id="PF03466">
    <property type="entry name" value="LysR_substrate"/>
    <property type="match status" value="1"/>
</dbReference>
<dbReference type="InterPro" id="IPR005119">
    <property type="entry name" value="LysR_subst-bd"/>
</dbReference>
<proteinExistence type="predicted"/>
<dbReference type="Gene3D" id="3.40.190.290">
    <property type="match status" value="1"/>
</dbReference>
<accession>A0A934IJI1</accession>
<organism evidence="2 3">
    <name type="scientific">Palleronia pontilimi</name>
    <dbReference type="NCBI Taxonomy" id="1964209"/>
    <lineage>
        <taxon>Bacteria</taxon>
        <taxon>Pseudomonadati</taxon>
        <taxon>Pseudomonadota</taxon>
        <taxon>Alphaproteobacteria</taxon>
        <taxon>Rhodobacterales</taxon>
        <taxon>Roseobacteraceae</taxon>
        <taxon>Palleronia</taxon>
    </lineage>
</organism>
<evidence type="ECO:0000313" key="2">
    <source>
        <dbReference type="EMBL" id="MBJ3764142.1"/>
    </source>
</evidence>
<dbReference type="EMBL" id="JAEKPD010000016">
    <property type="protein sequence ID" value="MBJ3764142.1"/>
    <property type="molecule type" value="Genomic_DNA"/>
</dbReference>
<reference evidence="2" key="1">
    <citation type="submission" date="2020-12" db="EMBL/GenBank/DDBJ databases">
        <title>Bacterial taxonomy.</title>
        <authorList>
            <person name="Pan X."/>
        </authorList>
    </citation>
    <scope>NUCLEOTIDE SEQUENCE</scope>
    <source>
        <strain evidence="2">KCTC 52957</strain>
    </source>
</reference>
<feature type="domain" description="LysR substrate-binding" evidence="1">
    <location>
        <begin position="24"/>
        <end position="143"/>
    </location>
</feature>
<sequence length="261" mass="28897">MLEVASRADEMFADLVGRNRGRSGRLSGKLVITAFSGVAALITPALRAFHIEHPQVELEFRATTDLVRLKRGESHVAFRAGPKPETLDHVVRLLRHFRFGLYASRDNVHRRGRVEIGKLDGHSFVGKMDETSRLPFVRWTRDTLGPGPKGVETPGMAAECHRTRKVQSALRSQERGSLVLLELARPAAGPVAIKPTLEQRPVVPLLCRRGGKVGVHVAGEFERRKIVPLGKEGWEEVLEDADFDYIVALPGGEDLGAENPW</sequence>
<dbReference type="SUPFAM" id="SSF53850">
    <property type="entry name" value="Periplasmic binding protein-like II"/>
    <property type="match status" value="1"/>
</dbReference>
<evidence type="ECO:0000313" key="3">
    <source>
        <dbReference type="Proteomes" id="UP000642488"/>
    </source>
</evidence>
<evidence type="ECO:0000259" key="1">
    <source>
        <dbReference type="Pfam" id="PF03466"/>
    </source>
</evidence>
<gene>
    <name evidence="2" type="ORF">ILP92_15430</name>
</gene>
<name>A0A934IJI1_9RHOB</name>
<protein>
    <recommendedName>
        <fullName evidence="1">LysR substrate-binding domain-containing protein</fullName>
    </recommendedName>
</protein>
<comment type="caution">
    <text evidence="2">The sequence shown here is derived from an EMBL/GenBank/DDBJ whole genome shotgun (WGS) entry which is preliminary data.</text>
</comment>